<protein>
    <recommendedName>
        <fullName evidence="3">Pentatricopeptide repeat-containing protein-mitochondrial domain-containing protein</fullName>
    </recommendedName>
</protein>
<sequence length="523" mass="57593">MAIVRDVRERYLATAKALGRTIDSGVARQTKWVPRHQNKDIKIDVDMAWLEARPNAQYLSRNTMRWALKLTMDAGRIADVAELYLDMQEDEHIMPLMWADLTRAFARHDYVEFAHQALHRLLSMTKALREHAATRRGGPRADDDGPEMRRPPVVTFLIDEGTFTAVLEMAGRTARPQLAAQILQIMQDEKMTVREHHFACIVQAFAGAKDFNSVFRLLGIMRCAGMDPHDAARQLLVSMAPPPQAMQGTDPVPAPSLLDGTLSDPRTLIRVLTDRDLSYATAATVPTGQRTAALAQLTDLHKAVTLLPALPRPIDIECVNVLINAAHRLRADELGLAMYRDLAALDLKPNRHTAHAALACARRDPTARAKILDDMHAHGLAPDDATYLLLAAAVLDAGEFDQALGILELAKRAASTGKPAVSRSLYMILVRAAVSRADARWKRLVRELRDAGWFLDSRTAKGIAKAFPNDPDVVELAQGGDSFASAGRDAASDEDRALQMVRTYGWNWAAPGVDEDLEPSLAG</sequence>
<proteinExistence type="predicted"/>
<dbReference type="Pfam" id="PF23276">
    <property type="entry name" value="TPR_24"/>
    <property type="match status" value="1"/>
</dbReference>
<feature type="non-terminal residue" evidence="4">
    <location>
        <position position="1"/>
    </location>
</feature>
<accession>A0A0L0T630</accession>
<dbReference type="STRING" id="578462.A0A0L0T630"/>
<dbReference type="InterPro" id="IPR057027">
    <property type="entry name" value="TPR_mt"/>
</dbReference>
<keyword evidence="5" id="KW-1185">Reference proteome</keyword>
<evidence type="ECO:0000313" key="5">
    <source>
        <dbReference type="Proteomes" id="UP000054350"/>
    </source>
</evidence>
<feature type="domain" description="Pentatricopeptide repeat-containing protein-mitochondrial" evidence="3">
    <location>
        <begin position="160"/>
        <end position="238"/>
    </location>
</feature>
<dbReference type="Gene3D" id="1.25.40.10">
    <property type="entry name" value="Tetratricopeptide repeat domain"/>
    <property type="match status" value="2"/>
</dbReference>
<evidence type="ECO:0000256" key="2">
    <source>
        <dbReference type="SAM" id="MobiDB-lite"/>
    </source>
</evidence>
<keyword evidence="1" id="KW-0677">Repeat</keyword>
<dbReference type="VEuPathDB" id="FungiDB:AMAG_14827"/>
<dbReference type="AlphaFoldDB" id="A0A0L0T630"/>
<name>A0A0L0T630_ALLM3</name>
<dbReference type="InterPro" id="IPR011990">
    <property type="entry name" value="TPR-like_helical_dom_sf"/>
</dbReference>
<dbReference type="OrthoDB" id="185373at2759"/>
<dbReference type="PANTHER" id="PTHR47447:SF17">
    <property type="entry name" value="OS12G0638900 PROTEIN"/>
    <property type="match status" value="1"/>
</dbReference>
<evidence type="ECO:0000313" key="4">
    <source>
        <dbReference type="EMBL" id="KNE69989.1"/>
    </source>
</evidence>
<evidence type="ECO:0000259" key="3">
    <source>
        <dbReference type="Pfam" id="PF23276"/>
    </source>
</evidence>
<dbReference type="EMBL" id="GG745363">
    <property type="protein sequence ID" value="KNE69989.1"/>
    <property type="molecule type" value="Genomic_DNA"/>
</dbReference>
<reference evidence="4 5" key="1">
    <citation type="submission" date="2009-11" db="EMBL/GenBank/DDBJ databases">
        <title>Annotation of Allomyces macrogynus ATCC 38327.</title>
        <authorList>
            <consortium name="The Broad Institute Genome Sequencing Platform"/>
            <person name="Russ C."/>
            <person name="Cuomo C."/>
            <person name="Burger G."/>
            <person name="Gray M.W."/>
            <person name="Holland P.W.H."/>
            <person name="King N."/>
            <person name="Lang F.B.F."/>
            <person name="Roger A.J."/>
            <person name="Ruiz-Trillo I."/>
            <person name="Young S.K."/>
            <person name="Zeng Q."/>
            <person name="Gargeya S."/>
            <person name="Fitzgerald M."/>
            <person name="Haas B."/>
            <person name="Abouelleil A."/>
            <person name="Alvarado L."/>
            <person name="Arachchi H.M."/>
            <person name="Berlin A."/>
            <person name="Chapman S.B."/>
            <person name="Gearin G."/>
            <person name="Goldberg J."/>
            <person name="Griggs A."/>
            <person name="Gujja S."/>
            <person name="Hansen M."/>
            <person name="Heiman D."/>
            <person name="Howarth C."/>
            <person name="Larimer J."/>
            <person name="Lui A."/>
            <person name="MacDonald P.J.P."/>
            <person name="McCowen C."/>
            <person name="Montmayeur A."/>
            <person name="Murphy C."/>
            <person name="Neiman D."/>
            <person name="Pearson M."/>
            <person name="Priest M."/>
            <person name="Roberts A."/>
            <person name="Saif S."/>
            <person name="Shea T."/>
            <person name="Sisk P."/>
            <person name="Stolte C."/>
            <person name="Sykes S."/>
            <person name="Wortman J."/>
            <person name="Nusbaum C."/>
            <person name="Birren B."/>
        </authorList>
    </citation>
    <scope>NUCLEOTIDE SEQUENCE [LARGE SCALE GENOMIC DNA]</scope>
    <source>
        <strain evidence="4 5">ATCC 38327</strain>
    </source>
</reference>
<organism evidence="4 5">
    <name type="scientific">Allomyces macrogynus (strain ATCC 38327)</name>
    <name type="common">Allomyces javanicus var. macrogynus</name>
    <dbReference type="NCBI Taxonomy" id="578462"/>
    <lineage>
        <taxon>Eukaryota</taxon>
        <taxon>Fungi</taxon>
        <taxon>Fungi incertae sedis</taxon>
        <taxon>Blastocladiomycota</taxon>
        <taxon>Blastocladiomycetes</taxon>
        <taxon>Blastocladiales</taxon>
        <taxon>Blastocladiaceae</taxon>
        <taxon>Allomyces</taxon>
    </lineage>
</organism>
<feature type="region of interest" description="Disordered" evidence="2">
    <location>
        <begin position="130"/>
        <end position="149"/>
    </location>
</feature>
<dbReference type="PANTHER" id="PTHR47447">
    <property type="entry name" value="OS03G0856100 PROTEIN"/>
    <property type="match status" value="1"/>
</dbReference>
<gene>
    <name evidence="4" type="ORF">AMAG_14827</name>
</gene>
<reference evidence="5" key="2">
    <citation type="submission" date="2009-11" db="EMBL/GenBank/DDBJ databases">
        <title>The Genome Sequence of Allomyces macrogynus strain ATCC 38327.</title>
        <authorList>
            <consortium name="The Broad Institute Genome Sequencing Platform"/>
            <person name="Russ C."/>
            <person name="Cuomo C."/>
            <person name="Shea T."/>
            <person name="Young S.K."/>
            <person name="Zeng Q."/>
            <person name="Koehrsen M."/>
            <person name="Haas B."/>
            <person name="Borodovsky M."/>
            <person name="Guigo R."/>
            <person name="Alvarado L."/>
            <person name="Berlin A."/>
            <person name="Borenstein D."/>
            <person name="Chen Z."/>
            <person name="Engels R."/>
            <person name="Freedman E."/>
            <person name="Gellesch M."/>
            <person name="Goldberg J."/>
            <person name="Griggs A."/>
            <person name="Gujja S."/>
            <person name="Heiman D."/>
            <person name="Hepburn T."/>
            <person name="Howarth C."/>
            <person name="Jen D."/>
            <person name="Larson L."/>
            <person name="Lewis B."/>
            <person name="Mehta T."/>
            <person name="Park D."/>
            <person name="Pearson M."/>
            <person name="Roberts A."/>
            <person name="Saif S."/>
            <person name="Shenoy N."/>
            <person name="Sisk P."/>
            <person name="Stolte C."/>
            <person name="Sykes S."/>
            <person name="Walk T."/>
            <person name="White J."/>
            <person name="Yandava C."/>
            <person name="Burger G."/>
            <person name="Gray M.W."/>
            <person name="Holland P.W.H."/>
            <person name="King N."/>
            <person name="Lang F.B.F."/>
            <person name="Roger A.J."/>
            <person name="Ruiz-Trillo I."/>
            <person name="Lander E."/>
            <person name="Nusbaum C."/>
        </authorList>
    </citation>
    <scope>NUCLEOTIDE SEQUENCE [LARGE SCALE GENOMIC DNA]</scope>
    <source>
        <strain evidence="5">ATCC 38327</strain>
    </source>
</reference>
<dbReference type="Proteomes" id="UP000054350">
    <property type="component" value="Unassembled WGS sequence"/>
</dbReference>
<evidence type="ECO:0000256" key="1">
    <source>
        <dbReference type="ARBA" id="ARBA00022737"/>
    </source>
</evidence>